<feature type="transmembrane region" description="Helical" evidence="1">
    <location>
        <begin position="45"/>
        <end position="63"/>
    </location>
</feature>
<protein>
    <recommendedName>
        <fullName evidence="5">Integral membrane protein</fullName>
    </recommendedName>
</protein>
<reference evidence="4" key="2">
    <citation type="journal article" date="2019" name="Int. J. Syst. Evol. Microbiol.">
        <title>The Global Catalogue of Microorganisms (GCM) 10K type strain sequencing project: providing services to taxonomists for standard genome sequencing and annotation.</title>
        <authorList>
            <consortium name="The Broad Institute Genomics Platform"/>
            <consortium name="The Broad Institute Genome Sequencing Center for Infectious Disease"/>
            <person name="Wu L."/>
            <person name="Ma J."/>
        </authorList>
    </citation>
    <scope>NUCLEOTIDE SEQUENCE [LARGE SCALE GENOMIC DNA]</scope>
    <source>
        <strain evidence="4">JCM 17810</strain>
    </source>
</reference>
<comment type="caution">
    <text evidence="3">The sequence shown here is derived from an EMBL/GenBank/DDBJ whole genome shotgun (WGS) entry which is preliminary data.</text>
</comment>
<name>A0ABP8L070_9MICO</name>
<feature type="transmembrane region" description="Helical" evidence="1">
    <location>
        <begin position="101"/>
        <end position="120"/>
    </location>
</feature>
<dbReference type="RefSeq" id="WP_345214783.1">
    <property type="nucleotide sequence ID" value="NZ_BAABGN010000002.1"/>
</dbReference>
<keyword evidence="1" id="KW-0472">Membrane</keyword>
<evidence type="ECO:0000313" key="3">
    <source>
        <dbReference type="EMBL" id="GAA4419985.1"/>
    </source>
</evidence>
<reference evidence="3" key="1">
    <citation type="journal article" date="2014" name="Int. J. Syst. Evol. Microbiol.">
        <title>Complete genome of a new Firmicutes species belonging to the dominant human colonic microbiota ('Ruminococcus bicirculans') reveals two chromosomes and a selective capacity to utilize plant glucans.</title>
        <authorList>
            <consortium name="NISC Comparative Sequencing Program"/>
            <person name="Wegmann U."/>
            <person name="Louis P."/>
            <person name="Goesmann A."/>
            <person name="Henrissat B."/>
            <person name="Duncan S.H."/>
            <person name="Flint H.J."/>
        </authorList>
    </citation>
    <scope>NUCLEOTIDE SEQUENCE</scope>
    <source>
        <strain evidence="3">JCM 17810</strain>
    </source>
</reference>
<dbReference type="Proteomes" id="UP001500622">
    <property type="component" value="Unassembled WGS sequence"/>
</dbReference>
<feature type="transmembrane region" description="Helical" evidence="1">
    <location>
        <begin position="12"/>
        <end position="39"/>
    </location>
</feature>
<evidence type="ECO:0000256" key="1">
    <source>
        <dbReference type="SAM" id="Phobius"/>
    </source>
</evidence>
<reference evidence="3" key="3">
    <citation type="submission" date="2023-12" db="EMBL/GenBank/DDBJ databases">
        <authorList>
            <person name="Sun Q."/>
            <person name="Inoue M."/>
        </authorList>
    </citation>
    <scope>NUCLEOTIDE SEQUENCE</scope>
    <source>
        <strain evidence="3">JCM 17810</strain>
    </source>
</reference>
<keyword evidence="1" id="KW-0812">Transmembrane</keyword>
<keyword evidence="1" id="KW-1133">Transmembrane helix</keyword>
<evidence type="ECO:0000313" key="4">
    <source>
        <dbReference type="Proteomes" id="UP001500622"/>
    </source>
</evidence>
<dbReference type="EMBL" id="BAABGN010000002">
    <property type="protein sequence ID" value="GAA4416389.1"/>
    <property type="molecule type" value="Genomic_DNA"/>
</dbReference>
<gene>
    <name evidence="2" type="ORF">GCM10023169_03570</name>
    <name evidence="3" type="ORF">GCM10023169_11180</name>
</gene>
<keyword evidence="4" id="KW-1185">Reference proteome</keyword>
<dbReference type="EMBL" id="BAABGN010000004">
    <property type="protein sequence ID" value="GAA4419985.1"/>
    <property type="molecule type" value="Genomic_DNA"/>
</dbReference>
<organism evidence="3 4">
    <name type="scientific">Georgenia halophila</name>
    <dbReference type="NCBI Taxonomy" id="620889"/>
    <lineage>
        <taxon>Bacteria</taxon>
        <taxon>Bacillati</taxon>
        <taxon>Actinomycetota</taxon>
        <taxon>Actinomycetes</taxon>
        <taxon>Micrococcales</taxon>
        <taxon>Bogoriellaceae</taxon>
        <taxon>Georgenia</taxon>
    </lineage>
</organism>
<evidence type="ECO:0008006" key="5">
    <source>
        <dbReference type="Google" id="ProtNLM"/>
    </source>
</evidence>
<sequence>MSPTFSDVPAPLRLALAGACLEALCLAAFAVGAVASAVLGGPGGLGVAVPFAVLLIVFALLLVGSSRAQWRGMRWGRGPVITWQLLQIVTVLTVLGTVPPWGVAAALAVSVGIVVGTLWPSSRDYASTTRSTSAVL</sequence>
<feature type="transmembrane region" description="Helical" evidence="1">
    <location>
        <begin position="75"/>
        <end position="95"/>
    </location>
</feature>
<evidence type="ECO:0000313" key="2">
    <source>
        <dbReference type="EMBL" id="GAA4416389.1"/>
    </source>
</evidence>
<accession>A0ABP8L070</accession>
<proteinExistence type="predicted"/>